<evidence type="ECO:0000256" key="2">
    <source>
        <dbReference type="RuleBase" id="RU003616"/>
    </source>
</evidence>
<dbReference type="EMBL" id="LUCH01001593">
    <property type="protein sequence ID" value="KAF5402800.1"/>
    <property type="molecule type" value="Genomic_DNA"/>
</dbReference>
<dbReference type="GO" id="GO:0009408">
    <property type="term" value="P:response to heat"/>
    <property type="evidence" value="ECO:0007669"/>
    <property type="project" value="TreeGrafter"/>
</dbReference>
<dbReference type="InterPro" id="IPR001436">
    <property type="entry name" value="Alpha-crystallin/sHSP_animal"/>
</dbReference>
<dbReference type="Gene3D" id="2.60.40.790">
    <property type="match status" value="2"/>
</dbReference>
<sequence length="375" mass="43176">MAKYRSELNVPVEFDRRSYSDRYHDHFKGESETHPSSASRHSPSFRSGYQGKTHRSPSPWHKHFSNGSLSRTDFSEGDDWFEEMRRRFDDRRKRWDNDVRRMRQEFFTLSPDTSLKSASPPRLLMPSRKHVHSQPFTGTFEIGTDGTTYFVASFEVSEYPAENIRVSIKGDEVLVTARSKQQTDKMTSSLEYSRSIKLPEGADDALANATLTTDGVLTFTCPMRRRFVRKSFIPSDSDVCSMDSQPSHSSLFFNEDRPRMYERSRTEKIDGGTPSCSPSSPSIRTDGGSSYSLLGNNKPRFRLELPIDSEYSPAEIQIRTLNRRIYVTARHEERRSNRTAVREFSKEYDIPDNIDPESLEARLDNGTLYIEAVLP</sequence>
<dbReference type="GO" id="GO:0042026">
    <property type="term" value="P:protein refolding"/>
    <property type="evidence" value="ECO:0007669"/>
    <property type="project" value="TreeGrafter"/>
</dbReference>
<organism evidence="5 6">
    <name type="scientific">Paragonimus heterotremus</name>
    <dbReference type="NCBI Taxonomy" id="100268"/>
    <lineage>
        <taxon>Eukaryota</taxon>
        <taxon>Metazoa</taxon>
        <taxon>Spiralia</taxon>
        <taxon>Lophotrochozoa</taxon>
        <taxon>Platyhelminthes</taxon>
        <taxon>Trematoda</taxon>
        <taxon>Digenea</taxon>
        <taxon>Plagiorchiida</taxon>
        <taxon>Troglotremata</taxon>
        <taxon>Troglotrematidae</taxon>
        <taxon>Paragonimus</taxon>
    </lineage>
</organism>
<evidence type="ECO:0000259" key="4">
    <source>
        <dbReference type="PROSITE" id="PS01031"/>
    </source>
</evidence>
<reference evidence="5" key="1">
    <citation type="submission" date="2019-05" db="EMBL/GenBank/DDBJ databases">
        <title>Annotation for the trematode Paragonimus heterotremus.</title>
        <authorList>
            <person name="Choi Y.-J."/>
        </authorList>
    </citation>
    <scope>NUCLEOTIDE SEQUENCE</scope>
    <source>
        <strain evidence="5">LC</strain>
    </source>
</reference>
<feature type="region of interest" description="Disordered" evidence="3">
    <location>
        <begin position="265"/>
        <end position="291"/>
    </location>
</feature>
<dbReference type="GO" id="GO:0005634">
    <property type="term" value="C:nucleus"/>
    <property type="evidence" value="ECO:0007669"/>
    <property type="project" value="TreeGrafter"/>
</dbReference>
<comment type="similarity">
    <text evidence="1 2">Belongs to the small heat shock protein (HSP20) family.</text>
</comment>
<evidence type="ECO:0000256" key="3">
    <source>
        <dbReference type="SAM" id="MobiDB-lite"/>
    </source>
</evidence>
<feature type="compositionally biased region" description="Basic residues" evidence="3">
    <location>
        <begin position="52"/>
        <end position="64"/>
    </location>
</feature>
<feature type="region of interest" description="Disordered" evidence="3">
    <location>
        <begin position="25"/>
        <end position="67"/>
    </location>
</feature>
<accession>A0A8J4T2N2</accession>
<name>A0A8J4T2N2_9TREM</name>
<dbReference type="InterPro" id="IPR002068">
    <property type="entry name" value="A-crystallin/Hsp20_dom"/>
</dbReference>
<dbReference type="PANTHER" id="PTHR45640:SF26">
    <property type="entry name" value="RE23625P"/>
    <property type="match status" value="1"/>
</dbReference>
<dbReference type="GO" id="GO:0051082">
    <property type="term" value="F:unfolded protein binding"/>
    <property type="evidence" value="ECO:0007669"/>
    <property type="project" value="TreeGrafter"/>
</dbReference>
<feature type="compositionally biased region" description="Low complexity" evidence="3">
    <location>
        <begin position="34"/>
        <end position="47"/>
    </location>
</feature>
<dbReference type="Pfam" id="PF00011">
    <property type="entry name" value="HSP20"/>
    <property type="match status" value="2"/>
</dbReference>
<evidence type="ECO:0000256" key="1">
    <source>
        <dbReference type="PROSITE-ProRule" id="PRU00285"/>
    </source>
</evidence>
<dbReference type="OrthoDB" id="10060792at2759"/>
<comment type="caution">
    <text evidence="5">The sequence shown here is derived from an EMBL/GenBank/DDBJ whole genome shotgun (WGS) entry which is preliminary data.</text>
</comment>
<dbReference type="InterPro" id="IPR008978">
    <property type="entry name" value="HSP20-like_chaperone"/>
</dbReference>
<dbReference type="PANTHER" id="PTHR45640">
    <property type="entry name" value="HEAT SHOCK PROTEIN HSP-12.2-RELATED"/>
    <property type="match status" value="1"/>
</dbReference>
<evidence type="ECO:0000313" key="5">
    <source>
        <dbReference type="EMBL" id="KAF5402800.1"/>
    </source>
</evidence>
<keyword evidence="6" id="KW-1185">Reference proteome</keyword>
<dbReference type="CDD" id="cd06526">
    <property type="entry name" value="metazoan_ACD"/>
    <property type="match status" value="2"/>
</dbReference>
<protein>
    <submittedName>
        <fullName evidence="5">Major egg antigen</fullName>
    </submittedName>
</protein>
<dbReference type="SUPFAM" id="SSF49764">
    <property type="entry name" value="HSP20-like chaperones"/>
    <property type="match status" value="2"/>
</dbReference>
<evidence type="ECO:0000313" key="6">
    <source>
        <dbReference type="Proteomes" id="UP000748531"/>
    </source>
</evidence>
<dbReference type="AlphaFoldDB" id="A0A8J4T2N2"/>
<dbReference type="Proteomes" id="UP000748531">
    <property type="component" value="Unassembled WGS sequence"/>
</dbReference>
<dbReference type="PROSITE" id="PS01031">
    <property type="entry name" value="SHSP"/>
    <property type="match status" value="2"/>
</dbReference>
<feature type="domain" description="SHSP" evidence="4">
    <location>
        <begin position="282"/>
        <end position="375"/>
    </location>
</feature>
<proteinExistence type="inferred from homology"/>
<feature type="domain" description="SHSP" evidence="4">
    <location>
        <begin position="131"/>
        <end position="238"/>
    </location>
</feature>
<dbReference type="GO" id="GO:0005737">
    <property type="term" value="C:cytoplasm"/>
    <property type="evidence" value="ECO:0007669"/>
    <property type="project" value="TreeGrafter"/>
</dbReference>
<gene>
    <name evidence="5" type="ORF">PHET_04033</name>
</gene>